<gene>
    <name evidence="1" type="ORF">PXEA_LOCUS21536</name>
</gene>
<proteinExistence type="predicted"/>
<name>A0A3S5C0W6_9PLAT</name>
<dbReference type="Proteomes" id="UP000784294">
    <property type="component" value="Unassembled WGS sequence"/>
</dbReference>
<protein>
    <submittedName>
        <fullName evidence="1">Uncharacterized protein</fullName>
    </submittedName>
</protein>
<evidence type="ECO:0000313" key="1">
    <source>
        <dbReference type="EMBL" id="VEL28096.1"/>
    </source>
</evidence>
<feature type="non-terminal residue" evidence="1">
    <location>
        <position position="1"/>
    </location>
</feature>
<dbReference type="AlphaFoldDB" id="A0A3S5C0W6"/>
<dbReference type="EMBL" id="CAAALY010092321">
    <property type="protein sequence ID" value="VEL28096.1"/>
    <property type="molecule type" value="Genomic_DNA"/>
</dbReference>
<evidence type="ECO:0000313" key="2">
    <source>
        <dbReference type="Proteomes" id="UP000784294"/>
    </source>
</evidence>
<sequence length="80" mass="9038">MRVPIRLVCLCTYCQSEEAPGTRTRRFERPGKEGWVGGCSNFGLSEPWYPDRPQLNMLARMSCARMRSRSRGSVAGSRLA</sequence>
<comment type="caution">
    <text evidence="1">The sequence shown here is derived from an EMBL/GenBank/DDBJ whole genome shotgun (WGS) entry which is preliminary data.</text>
</comment>
<organism evidence="1 2">
    <name type="scientific">Protopolystoma xenopodis</name>
    <dbReference type="NCBI Taxonomy" id="117903"/>
    <lineage>
        <taxon>Eukaryota</taxon>
        <taxon>Metazoa</taxon>
        <taxon>Spiralia</taxon>
        <taxon>Lophotrochozoa</taxon>
        <taxon>Platyhelminthes</taxon>
        <taxon>Monogenea</taxon>
        <taxon>Polyopisthocotylea</taxon>
        <taxon>Polystomatidea</taxon>
        <taxon>Polystomatidae</taxon>
        <taxon>Protopolystoma</taxon>
    </lineage>
</organism>
<keyword evidence="2" id="KW-1185">Reference proteome</keyword>
<accession>A0A3S5C0W6</accession>
<reference evidence="1" key="1">
    <citation type="submission" date="2018-11" db="EMBL/GenBank/DDBJ databases">
        <authorList>
            <consortium name="Pathogen Informatics"/>
        </authorList>
    </citation>
    <scope>NUCLEOTIDE SEQUENCE</scope>
</reference>